<organism evidence="1 2">
    <name type="scientific">Halarchaeum acidiphilum MH1-52-1</name>
    <dbReference type="NCBI Taxonomy" id="1261545"/>
    <lineage>
        <taxon>Archaea</taxon>
        <taxon>Methanobacteriati</taxon>
        <taxon>Methanobacteriota</taxon>
        <taxon>Stenosarchaea group</taxon>
        <taxon>Halobacteria</taxon>
        <taxon>Halobacteriales</taxon>
        <taxon>Halobacteriaceae</taxon>
    </lineage>
</organism>
<gene>
    <name evidence="1" type="ORF">MBEHAL_2686</name>
</gene>
<sequence>MRDAREVVVDPGLEVEHRPAAIVARRLARMGRVDHPERDEVAQRGVLVLDVRLDPEDHLAGVVLAVDHRLELVADDARVLLAVRAGLPSVLQLGEVLARTATRVRAAAADELAGVLVVGLHPIGGRDHFVRLETEVVDVVEDRVVGVEVGTLRLRVGVVETDEHPAVVAFLVRPDDGGHPGVPEMPRPVRVRRAAHPHLVVVVGVREVGQRVLLALVLGFEFFEALRRDLLETRALLGLVEVVHLVHDGRDDARHLVAVLAELWVRAHQRAENGADLRVAPVFQRVEQRVRLGLPANPLAEVLVHTRPLMRVRGNSFGFAASSARGRRSR</sequence>
<evidence type="ECO:0000313" key="2">
    <source>
        <dbReference type="Proteomes" id="UP000016986"/>
    </source>
</evidence>
<dbReference type="EMBL" id="BATA01000136">
    <property type="protein sequence ID" value="GAD53926.1"/>
    <property type="molecule type" value="Genomic_DNA"/>
</dbReference>
<evidence type="ECO:0000313" key="1">
    <source>
        <dbReference type="EMBL" id="GAD53926.1"/>
    </source>
</evidence>
<accession>U2YHF8</accession>
<keyword evidence="2" id="KW-1185">Reference proteome</keyword>
<comment type="caution">
    <text evidence="1">The sequence shown here is derived from an EMBL/GenBank/DDBJ whole genome shotgun (WGS) entry which is preliminary data.</text>
</comment>
<protein>
    <submittedName>
        <fullName evidence="1">Uncharacterized protein</fullName>
    </submittedName>
</protein>
<reference evidence="1 2" key="1">
    <citation type="submission" date="2013-09" db="EMBL/GenBank/DDBJ databases">
        <title>Whole genome sequencing of Halarchaeum acidiphilum strain MH1-52-1.</title>
        <authorList>
            <person name="Shimane Y."/>
            <person name="Minegishi H."/>
            <person name="Nishi S."/>
            <person name="Echigo A."/>
            <person name="Shuto A."/>
            <person name="Konishi M."/>
            <person name="Ito T."/>
            <person name="Ohkuma M."/>
            <person name="Ohta Y."/>
            <person name="Nagano Y."/>
            <person name="Tsubouchi T."/>
            <person name="Mori K."/>
            <person name="Usui K."/>
            <person name="Kamekura M."/>
            <person name="Usami R."/>
            <person name="Takaki Y."/>
            <person name="Hatada Y."/>
        </authorList>
    </citation>
    <scope>NUCLEOTIDE SEQUENCE [LARGE SCALE GENOMIC DNA]</scope>
    <source>
        <strain evidence="1 2">JCM 16109</strain>
    </source>
</reference>
<proteinExistence type="predicted"/>
<dbReference type="AlphaFoldDB" id="U2YHF8"/>
<name>U2YHF8_9EURY</name>
<dbReference type="Proteomes" id="UP000016986">
    <property type="component" value="Unassembled WGS sequence"/>
</dbReference>